<proteinExistence type="predicted"/>
<sequence>MCLSVLLWQQRTSPQLPLSLAADCLSKLARRSHCIETLKRDILLLVTLALS</sequence>
<evidence type="ECO:0000313" key="1">
    <source>
        <dbReference type="EMBL" id="JAH58841.1"/>
    </source>
</evidence>
<name>A0A0E9TZ83_ANGAN</name>
<protein>
    <submittedName>
        <fullName evidence="1">Uncharacterized protein</fullName>
    </submittedName>
</protein>
<dbReference type="AlphaFoldDB" id="A0A0E9TZ83"/>
<dbReference type="EMBL" id="GBXM01049736">
    <property type="protein sequence ID" value="JAH58841.1"/>
    <property type="molecule type" value="Transcribed_RNA"/>
</dbReference>
<accession>A0A0E9TZ83</accession>
<organism evidence="1">
    <name type="scientific">Anguilla anguilla</name>
    <name type="common">European freshwater eel</name>
    <name type="synonym">Muraena anguilla</name>
    <dbReference type="NCBI Taxonomy" id="7936"/>
    <lineage>
        <taxon>Eukaryota</taxon>
        <taxon>Metazoa</taxon>
        <taxon>Chordata</taxon>
        <taxon>Craniata</taxon>
        <taxon>Vertebrata</taxon>
        <taxon>Euteleostomi</taxon>
        <taxon>Actinopterygii</taxon>
        <taxon>Neopterygii</taxon>
        <taxon>Teleostei</taxon>
        <taxon>Anguilliformes</taxon>
        <taxon>Anguillidae</taxon>
        <taxon>Anguilla</taxon>
    </lineage>
</organism>
<reference evidence="1" key="2">
    <citation type="journal article" date="2015" name="Fish Shellfish Immunol.">
        <title>Early steps in the European eel (Anguilla anguilla)-Vibrio vulnificus interaction in the gills: Role of the RtxA13 toxin.</title>
        <authorList>
            <person name="Callol A."/>
            <person name="Pajuelo D."/>
            <person name="Ebbesson L."/>
            <person name="Teles M."/>
            <person name="MacKenzie S."/>
            <person name="Amaro C."/>
        </authorList>
    </citation>
    <scope>NUCLEOTIDE SEQUENCE</scope>
</reference>
<reference evidence="1" key="1">
    <citation type="submission" date="2014-11" db="EMBL/GenBank/DDBJ databases">
        <authorList>
            <person name="Amaro Gonzalez C."/>
        </authorList>
    </citation>
    <scope>NUCLEOTIDE SEQUENCE</scope>
</reference>